<keyword evidence="2" id="KW-1185">Reference proteome</keyword>
<dbReference type="Pfam" id="PF01177">
    <property type="entry name" value="Asp_Glu_race"/>
    <property type="match status" value="1"/>
</dbReference>
<dbReference type="Proteomes" id="UP001595420">
    <property type="component" value="Unassembled WGS sequence"/>
</dbReference>
<sequence length="242" mass="25152">MSEKSLGVGKPDTQILGVLGGMGPLASAQFMLRLTLLTDAARDQDHIPAVLWSDPRVPDRTAARMASGEDPLPALLRGISGLEAAGAGAIAIPCNTAHGWFEGMQSATALPILHIVDAAEAELLRLGVTPGPIGLMGTAGTLAMRLYQERLEPRGWTCLVPTEEEMQRLVSPGIERVKANDVAAAYAPLAEAARALAARGARAVVLGCTEIPLGIAAGPALPFPVCDTIDGLARAAISWAKR</sequence>
<comment type="caution">
    <text evidence="1">The sequence shown here is derived from an EMBL/GenBank/DDBJ whole genome shotgun (WGS) entry which is preliminary data.</text>
</comment>
<dbReference type="PANTHER" id="PTHR21198:SF7">
    <property type="entry name" value="ASPARTATE-GLUTAMATE RACEMASE FAMILY"/>
    <property type="match status" value="1"/>
</dbReference>
<gene>
    <name evidence="1" type="ORF">ACFOD3_08630</name>
</gene>
<reference evidence="2" key="1">
    <citation type="journal article" date="2019" name="Int. J. Syst. Evol. Microbiol.">
        <title>The Global Catalogue of Microorganisms (GCM) 10K type strain sequencing project: providing services to taxonomists for standard genome sequencing and annotation.</title>
        <authorList>
            <consortium name="The Broad Institute Genomics Platform"/>
            <consortium name="The Broad Institute Genome Sequencing Center for Infectious Disease"/>
            <person name="Wu L."/>
            <person name="Ma J."/>
        </authorList>
    </citation>
    <scope>NUCLEOTIDE SEQUENCE [LARGE SCALE GENOMIC DNA]</scope>
    <source>
        <strain evidence="2">CGMCC 1.16855</strain>
    </source>
</reference>
<proteinExistence type="predicted"/>
<evidence type="ECO:0000313" key="1">
    <source>
        <dbReference type="EMBL" id="MFC2999957.1"/>
    </source>
</evidence>
<dbReference type="InterPro" id="IPR015942">
    <property type="entry name" value="Asp/Glu/hydantoin_racemase"/>
</dbReference>
<dbReference type="InterPro" id="IPR004380">
    <property type="entry name" value="Asp_race"/>
</dbReference>
<name>A0ABV7BQQ9_9PROT</name>
<dbReference type="EMBL" id="JBHRSB010000002">
    <property type="protein sequence ID" value="MFC2999957.1"/>
    <property type="molecule type" value="Genomic_DNA"/>
</dbReference>
<dbReference type="PANTHER" id="PTHR21198">
    <property type="entry name" value="GLUTAMATE RACEMASE"/>
    <property type="match status" value="1"/>
</dbReference>
<dbReference type="NCBIfam" id="TIGR00035">
    <property type="entry name" value="asp_race"/>
    <property type="match status" value="1"/>
</dbReference>
<accession>A0ABV7BQQ9</accession>
<organism evidence="1 2">
    <name type="scientific">Falsiroseomonas tokyonensis</name>
    <dbReference type="NCBI Taxonomy" id="430521"/>
    <lineage>
        <taxon>Bacteria</taxon>
        <taxon>Pseudomonadati</taxon>
        <taxon>Pseudomonadota</taxon>
        <taxon>Alphaproteobacteria</taxon>
        <taxon>Acetobacterales</taxon>
        <taxon>Roseomonadaceae</taxon>
        <taxon>Falsiroseomonas</taxon>
    </lineage>
</organism>
<dbReference type="RefSeq" id="WP_216836029.1">
    <property type="nucleotide sequence ID" value="NZ_JAFNJS010000002.1"/>
</dbReference>
<evidence type="ECO:0000313" key="2">
    <source>
        <dbReference type="Proteomes" id="UP001595420"/>
    </source>
</evidence>
<protein>
    <submittedName>
        <fullName evidence="1">Aspartate/glutamate racemase family protein</fullName>
    </submittedName>
</protein>